<dbReference type="EMBL" id="MAYW01000007">
    <property type="protein sequence ID" value="ODS34420.1"/>
    <property type="molecule type" value="Genomic_DNA"/>
</dbReference>
<dbReference type="Proteomes" id="UP000094056">
    <property type="component" value="Unassembled WGS sequence"/>
</dbReference>
<evidence type="ECO:0000313" key="4">
    <source>
        <dbReference type="Proteomes" id="UP000094056"/>
    </source>
</evidence>
<evidence type="ECO:0000259" key="2">
    <source>
        <dbReference type="Pfam" id="PF13435"/>
    </source>
</evidence>
<dbReference type="PANTHER" id="PTHR11575:SF24">
    <property type="entry name" value="5'-NUCLEOTIDASE"/>
    <property type="match status" value="1"/>
</dbReference>
<evidence type="ECO:0000313" key="3">
    <source>
        <dbReference type="EMBL" id="ODS34420.1"/>
    </source>
</evidence>
<dbReference type="InterPro" id="IPR036280">
    <property type="entry name" value="Multihaem_cyt_sf"/>
</dbReference>
<dbReference type="PANTHER" id="PTHR11575">
    <property type="entry name" value="5'-NUCLEOTIDASE-RELATED"/>
    <property type="match status" value="1"/>
</dbReference>
<proteinExistence type="predicted"/>
<dbReference type="SUPFAM" id="SSF48695">
    <property type="entry name" value="Multiheme cytochromes"/>
    <property type="match status" value="1"/>
</dbReference>
<dbReference type="AlphaFoldDB" id="A0A1E3XFP3"/>
<dbReference type="GO" id="GO:0030288">
    <property type="term" value="C:outer membrane-bounded periplasmic space"/>
    <property type="evidence" value="ECO:0007669"/>
    <property type="project" value="TreeGrafter"/>
</dbReference>
<evidence type="ECO:0000256" key="1">
    <source>
        <dbReference type="SAM" id="Phobius"/>
    </source>
</evidence>
<organism evidence="3 4">
    <name type="scientific">Candidatus Scalindua rubra</name>
    <dbReference type="NCBI Taxonomy" id="1872076"/>
    <lineage>
        <taxon>Bacteria</taxon>
        <taxon>Pseudomonadati</taxon>
        <taxon>Planctomycetota</taxon>
        <taxon>Candidatus Brocadiia</taxon>
        <taxon>Candidatus Brocadiales</taxon>
        <taxon>Candidatus Scalinduaceae</taxon>
        <taxon>Candidatus Scalindua</taxon>
    </lineage>
</organism>
<name>A0A1E3XFP3_9BACT</name>
<dbReference type="InterPro" id="IPR029052">
    <property type="entry name" value="Metallo-depent_PP-like"/>
</dbReference>
<dbReference type="InterPro" id="IPR023155">
    <property type="entry name" value="Cyt_c-552/4"/>
</dbReference>
<keyword evidence="1" id="KW-0472">Membrane</keyword>
<gene>
    <name evidence="3" type="ORF">SCARUB_00431</name>
</gene>
<dbReference type="Gene3D" id="1.10.1130.10">
    <property type="entry name" value="Flavocytochrome C3, Chain A"/>
    <property type="match status" value="1"/>
</dbReference>
<feature type="domain" description="Cytochrome c-552/4" evidence="2">
    <location>
        <begin position="372"/>
        <end position="439"/>
    </location>
</feature>
<keyword evidence="1" id="KW-1133">Transmembrane helix</keyword>
<dbReference type="GO" id="GO:0009166">
    <property type="term" value="P:nucleotide catabolic process"/>
    <property type="evidence" value="ECO:0007669"/>
    <property type="project" value="InterPro"/>
</dbReference>
<protein>
    <submittedName>
        <fullName evidence="3">Putative cytochrome c-554</fullName>
    </submittedName>
</protein>
<dbReference type="Pfam" id="PF13435">
    <property type="entry name" value="Cytochrome_C554"/>
    <property type="match status" value="1"/>
</dbReference>
<keyword evidence="1" id="KW-0812">Transmembrane</keyword>
<dbReference type="SUPFAM" id="SSF56300">
    <property type="entry name" value="Metallo-dependent phosphatases"/>
    <property type="match status" value="1"/>
</dbReference>
<sequence>MIRIISQFLVFTTPIVVTMLLFFSSQIHNILYGKETHKSLKEKSLEFTVQIAFTGEENGYLEPCGCSENEIGGLPRRQTLINLLKKYDENCILLSLGDLPNKVGRQDEIKMETILKALDQMGYVAHNIGEKDINMGLELLSYLSQINNINLISSNIVTLNTEVFNIKPYVIKEIETKERILKIGILGILSPKLIDDNHQYIEVMDPVESLKPLLSNLNKETDILLLLSHAEMEYSIQLAETFPEFDLVISGHRIDNPDLYFKKVKDTYVIPVGEKGKYLGTITISLKYSQTGKVKNYNSYLYNRKLEYHGLDDERKEPAIEIIPLDKRYEDSHETKRLLKIYQQRLIDEELIKKVFKIYPPSDLTFIGNDDCAICHNKIFKHWENTRHALAYETLLKVEHEYDPECLSCHTTGLYYFTGFETIESTPRLRGVGCESCHGPGSAHKETQSKDYGKVNTNDCIICHENEHSPNFQFEDYWQKIVHPPEDKLHNSYK</sequence>
<dbReference type="Gene3D" id="3.60.21.10">
    <property type="match status" value="1"/>
</dbReference>
<dbReference type="GO" id="GO:0016787">
    <property type="term" value="F:hydrolase activity"/>
    <property type="evidence" value="ECO:0007669"/>
    <property type="project" value="InterPro"/>
</dbReference>
<feature type="transmembrane region" description="Helical" evidence="1">
    <location>
        <begin position="7"/>
        <end position="24"/>
    </location>
</feature>
<dbReference type="InterPro" id="IPR006179">
    <property type="entry name" value="5_nucleotidase/apyrase"/>
</dbReference>
<reference evidence="3 4" key="1">
    <citation type="submission" date="2016-07" db="EMBL/GenBank/DDBJ databases">
        <title>Draft genome of Scalindua rubra, obtained from a brine-seawater interface in the Red Sea, sheds light on salt adaptation in anammox bacteria.</title>
        <authorList>
            <person name="Speth D.R."/>
            <person name="Lagkouvardos I."/>
            <person name="Wang Y."/>
            <person name="Qian P.-Y."/>
            <person name="Dutilh B.E."/>
            <person name="Jetten M.S."/>
        </authorList>
    </citation>
    <scope>NUCLEOTIDE SEQUENCE [LARGE SCALE GENOMIC DNA]</scope>
    <source>
        <strain evidence="3">BSI-1</strain>
    </source>
</reference>
<accession>A0A1E3XFP3</accession>
<comment type="caution">
    <text evidence="3">The sequence shown here is derived from an EMBL/GenBank/DDBJ whole genome shotgun (WGS) entry which is preliminary data.</text>
</comment>